<sequence>MSLGAIARRAAKQVIHEASIKVPPAVQVSKTADLLTFKGPLGTSHLGLSRIDTLGDAALKLSPESREIAICSPSKGFFGTLQSLLRNKIEGVTKGFLVYLRIQGIGYRATLKDQTLQFKLGYSHDISYELPPAMRAFLPEPTLVGLYGIDKNQVTQAAANIIRLRPPSVYKGKGIRLADTTPRTKPGKRK</sequence>
<dbReference type="Gene3D" id="3.90.930.12">
    <property type="entry name" value="Ribosomal protein L6, alpha-beta domain"/>
    <property type="match status" value="2"/>
</dbReference>
<name>A0ABP1GHJ1_9CHLO</name>
<feature type="domain" description="Large ribosomal subunit protein uL6 alpha-beta" evidence="5">
    <location>
        <begin position="104"/>
        <end position="176"/>
    </location>
</feature>
<evidence type="ECO:0000313" key="6">
    <source>
        <dbReference type="EMBL" id="CAL5229733.1"/>
    </source>
</evidence>
<comment type="caution">
    <text evidence="6">The sequence shown here is derived from an EMBL/GenBank/DDBJ whole genome shotgun (WGS) entry which is preliminary data.</text>
</comment>
<dbReference type="InterPro" id="IPR000702">
    <property type="entry name" value="Ribosomal_uL6-like"/>
</dbReference>
<protein>
    <submittedName>
        <fullName evidence="6">G13113 protein</fullName>
    </submittedName>
</protein>
<reference evidence="6 7" key="1">
    <citation type="submission" date="2024-06" db="EMBL/GenBank/DDBJ databases">
        <authorList>
            <person name="Kraege A."/>
            <person name="Thomma B."/>
        </authorList>
    </citation>
    <scope>NUCLEOTIDE SEQUENCE [LARGE SCALE GENOMIC DNA]</scope>
</reference>
<dbReference type="Proteomes" id="UP001497392">
    <property type="component" value="Unassembled WGS sequence"/>
</dbReference>
<organism evidence="6 7">
    <name type="scientific">Coccomyxa viridis</name>
    <dbReference type="NCBI Taxonomy" id="1274662"/>
    <lineage>
        <taxon>Eukaryota</taxon>
        <taxon>Viridiplantae</taxon>
        <taxon>Chlorophyta</taxon>
        <taxon>core chlorophytes</taxon>
        <taxon>Trebouxiophyceae</taxon>
        <taxon>Trebouxiophyceae incertae sedis</taxon>
        <taxon>Coccomyxaceae</taxon>
        <taxon>Coccomyxa</taxon>
    </lineage>
</organism>
<dbReference type="PROSITE" id="PS00525">
    <property type="entry name" value="RIBOSOMAL_L6_1"/>
    <property type="match status" value="1"/>
</dbReference>
<dbReference type="PANTHER" id="PTHR11655">
    <property type="entry name" value="60S/50S RIBOSOMAL PROTEIN L6/L9"/>
    <property type="match status" value="1"/>
</dbReference>
<evidence type="ECO:0000313" key="7">
    <source>
        <dbReference type="Proteomes" id="UP001497392"/>
    </source>
</evidence>
<dbReference type="InterPro" id="IPR020040">
    <property type="entry name" value="Ribosomal_uL6_a/b-dom"/>
</dbReference>
<evidence type="ECO:0000256" key="1">
    <source>
        <dbReference type="ARBA" id="ARBA00009356"/>
    </source>
</evidence>
<keyword evidence="3 4" id="KW-0687">Ribonucleoprotein</keyword>
<dbReference type="InterPro" id="IPR019906">
    <property type="entry name" value="Ribosomal_uL6_bac-type"/>
</dbReference>
<dbReference type="EMBL" id="CAXHTA020000021">
    <property type="protein sequence ID" value="CAL5229733.1"/>
    <property type="molecule type" value="Genomic_DNA"/>
</dbReference>
<dbReference type="Pfam" id="PF00347">
    <property type="entry name" value="Ribosomal_L6"/>
    <property type="match status" value="1"/>
</dbReference>
<dbReference type="InterPro" id="IPR002358">
    <property type="entry name" value="Ribosomal_uL6_CS"/>
</dbReference>
<comment type="similarity">
    <text evidence="1 4">Belongs to the universal ribosomal protein uL6 family.</text>
</comment>
<evidence type="ECO:0000256" key="3">
    <source>
        <dbReference type="ARBA" id="ARBA00023274"/>
    </source>
</evidence>
<accession>A0ABP1GHJ1</accession>
<dbReference type="PANTHER" id="PTHR11655:SF14">
    <property type="entry name" value="LARGE RIBOSOMAL SUBUNIT PROTEIN UL6M"/>
    <property type="match status" value="1"/>
</dbReference>
<proteinExistence type="inferred from homology"/>
<dbReference type="PRINTS" id="PR00059">
    <property type="entry name" value="RIBOSOMALL6"/>
</dbReference>
<keyword evidence="2 4" id="KW-0689">Ribosomal protein</keyword>
<keyword evidence="7" id="KW-1185">Reference proteome</keyword>
<evidence type="ECO:0000259" key="5">
    <source>
        <dbReference type="Pfam" id="PF00347"/>
    </source>
</evidence>
<evidence type="ECO:0000256" key="4">
    <source>
        <dbReference type="RuleBase" id="RU003869"/>
    </source>
</evidence>
<evidence type="ECO:0000256" key="2">
    <source>
        <dbReference type="ARBA" id="ARBA00022980"/>
    </source>
</evidence>
<dbReference type="PIRSF" id="PIRSF002162">
    <property type="entry name" value="Ribosomal_L6"/>
    <property type="match status" value="1"/>
</dbReference>
<dbReference type="InterPro" id="IPR036789">
    <property type="entry name" value="Ribosomal_uL6-like_a/b-dom_sf"/>
</dbReference>
<dbReference type="SUPFAM" id="SSF56053">
    <property type="entry name" value="Ribosomal protein L6"/>
    <property type="match status" value="2"/>
</dbReference>
<gene>
    <name evidence="6" type="primary">g13113</name>
    <name evidence="6" type="ORF">VP750_LOCUS11639</name>
</gene>